<protein>
    <recommendedName>
        <fullName evidence="3">DUF1292 domain-containing protein</fullName>
    </recommendedName>
</protein>
<dbReference type="STRING" id="459349.CLOAM0396"/>
<evidence type="ECO:0000313" key="2">
    <source>
        <dbReference type="Proteomes" id="UP000002019"/>
    </source>
</evidence>
<dbReference type="Pfam" id="PF06949">
    <property type="entry name" value="DUF1292"/>
    <property type="match status" value="1"/>
</dbReference>
<dbReference type="Proteomes" id="UP000002019">
    <property type="component" value="Chromosome"/>
</dbReference>
<dbReference type="EMBL" id="CU466930">
    <property type="protein sequence ID" value="CAO80299.1"/>
    <property type="molecule type" value="Genomic_DNA"/>
</dbReference>
<dbReference type="InterPro" id="IPR009711">
    <property type="entry name" value="UPF0473"/>
</dbReference>
<reference evidence="1 2" key="1">
    <citation type="journal article" date="2008" name="J. Bacteriol.">
        <title>'Candidatus Cloacamonas acidaminovorans': genome sequence reconstruction provides a first glimpse of a new bacterial division.</title>
        <authorList>
            <person name="Pelletier E."/>
            <person name="Kreimeyer A."/>
            <person name="Bocs S."/>
            <person name="Rouy Z."/>
            <person name="Gyapay G."/>
            <person name="Chouari R."/>
            <person name="Riviere D."/>
            <person name="Ganesan A."/>
            <person name="Daegelen P."/>
            <person name="Sghir A."/>
            <person name="Cohen G.N."/>
            <person name="Medigue C."/>
            <person name="Weissenbach J."/>
            <person name="Le Paslier D."/>
        </authorList>
    </citation>
    <scope>NUCLEOTIDE SEQUENCE [LARGE SCALE GENOMIC DNA]</scope>
    <source>
        <strain evidence="2">Evry</strain>
    </source>
</reference>
<evidence type="ECO:0008006" key="3">
    <source>
        <dbReference type="Google" id="ProtNLM"/>
    </source>
</evidence>
<dbReference type="KEGG" id="caci:CLOAM0396"/>
<evidence type="ECO:0000313" key="1">
    <source>
        <dbReference type="EMBL" id="CAO80299.1"/>
    </source>
</evidence>
<sequence>MTPKEKNETQPADTHICDEECQHEQFVIPVQSEDGSIQNYIPIGHIDYEDKQYIALVPEGEDIYDIYQMIGEGDIVTFYPIEDEELYDIIADKFNELFLSEMDKMGLLDEENILDPEED</sequence>
<proteinExistence type="predicted"/>
<name>B0VG76_CLOAI</name>
<dbReference type="HOGENOM" id="CLU_2057243_0_0_0"/>
<gene>
    <name evidence="1" type="ordered locus">CLOAM0396</name>
</gene>
<dbReference type="AlphaFoldDB" id="B0VG76"/>
<organism evidence="1 2">
    <name type="scientific">Cloacimonas acidaminovorans (strain Evry)</name>
    <dbReference type="NCBI Taxonomy" id="459349"/>
    <lineage>
        <taxon>Bacteria</taxon>
        <taxon>Pseudomonadati</taxon>
        <taxon>Candidatus Cloacimonadota</taxon>
        <taxon>Candidatus Cloacimonadia</taxon>
        <taxon>Candidatus Cloacimonadales</taxon>
        <taxon>Candidatus Cloacimonadaceae</taxon>
        <taxon>Candidatus Cloacimonas</taxon>
    </lineage>
</organism>
<dbReference type="OrthoDB" id="9796509at2"/>
<dbReference type="RefSeq" id="WP_015424160.1">
    <property type="nucleotide sequence ID" value="NC_020449.1"/>
</dbReference>
<accession>B0VG76</accession>
<keyword evidence="2" id="KW-1185">Reference proteome</keyword>